<evidence type="ECO:0000313" key="1">
    <source>
        <dbReference type="EMBL" id="OAG09588.1"/>
    </source>
</evidence>
<organism evidence="1 2">
    <name type="scientific">Paraphaeosphaeria sporulosa</name>
    <dbReference type="NCBI Taxonomy" id="1460663"/>
    <lineage>
        <taxon>Eukaryota</taxon>
        <taxon>Fungi</taxon>
        <taxon>Dikarya</taxon>
        <taxon>Ascomycota</taxon>
        <taxon>Pezizomycotina</taxon>
        <taxon>Dothideomycetes</taxon>
        <taxon>Pleosporomycetidae</taxon>
        <taxon>Pleosporales</taxon>
        <taxon>Massarineae</taxon>
        <taxon>Didymosphaeriaceae</taxon>
        <taxon>Paraphaeosphaeria</taxon>
    </lineage>
</organism>
<name>A0A177CRJ3_9PLEO</name>
<sequence>MEEFKQKMFHSRDIDYKGLGRCRSRERSGASWHRRDRYQLAAHQRWHSDARHYSGHISRSGATAGTLNTNQTPSNELSMADAVKGFLQQIASKQGVANVAADELPGVVDPFHAVQLDTARDQGIARELLANKTTTDNSQSAVTGENTSRRLQTARLSEAHRPITVEAASGLSTPRTQQGRKGLTAAGTSTCADEHLLVTPCQYLYLR</sequence>
<dbReference type="GeneID" id="28763444"/>
<gene>
    <name evidence="1" type="ORF">CC84DRAFT_1172143</name>
</gene>
<dbReference type="InParanoid" id="A0A177CRJ3"/>
<proteinExistence type="predicted"/>
<dbReference type="AlphaFoldDB" id="A0A177CRJ3"/>
<evidence type="ECO:0000313" key="2">
    <source>
        <dbReference type="Proteomes" id="UP000077069"/>
    </source>
</evidence>
<accession>A0A177CRJ3</accession>
<keyword evidence="2" id="KW-1185">Reference proteome</keyword>
<reference evidence="1 2" key="1">
    <citation type="submission" date="2016-05" db="EMBL/GenBank/DDBJ databases">
        <title>Comparative analysis of secretome profiles of manganese(II)-oxidizing ascomycete fungi.</title>
        <authorList>
            <consortium name="DOE Joint Genome Institute"/>
            <person name="Zeiner C.A."/>
            <person name="Purvine S.O."/>
            <person name="Zink E.M."/>
            <person name="Wu S."/>
            <person name="Pasa-Tolic L."/>
            <person name="Chaput D.L."/>
            <person name="Haridas S."/>
            <person name="Grigoriev I.V."/>
            <person name="Santelli C.M."/>
            <person name="Hansel C.M."/>
        </authorList>
    </citation>
    <scope>NUCLEOTIDE SEQUENCE [LARGE SCALE GENOMIC DNA]</scope>
    <source>
        <strain evidence="1 2">AP3s5-JAC2a</strain>
    </source>
</reference>
<dbReference type="RefSeq" id="XP_018039953.1">
    <property type="nucleotide sequence ID" value="XM_018179958.1"/>
</dbReference>
<dbReference type="EMBL" id="KV441549">
    <property type="protein sequence ID" value="OAG09588.1"/>
    <property type="molecule type" value="Genomic_DNA"/>
</dbReference>
<protein>
    <submittedName>
        <fullName evidence="1">Uncharacterized protein</fullName>
    </submittedName>
</protein>
<dbReference type="Proteomes" id="UP000077069">
    <property type="component" value="Unassembled WGS sequence"/>
</dbReference>